<dbReference type="EMBL" id="CP066817">
    <property type="protein sequence ID" value="QQM60057.1"/>
    <property type="molecule type" value="Genomic_DNA"/>
</dbReference>
<dbReference type="PANTHER" id="PTHR11108:SF1">
    <property type="entry name" value="FERROCHELATASE, MITOCHONDRIAL"/>
    <property type="match status" value="1"/>
</dbReference>
<accession>A0A165RU23</accession>
<dbReference type="PATRIC" id="fig|1590.142.peg.1219"/>
<evidence type="ECO:0000313" key="11">
    <source>
        <dbReference type="Proteomes" id="UP000076882"/>
    </source>
</evidence>
<dbReference type="SUPFAM" id="SSF53800">
    <property type="entry name" value="Chelatase"/>
    <property type="match status" value="1"/>
</dbReference>
<evidence type="ECO:0000256" key="3">
    <source>
        <dbReference type="ARBA" id="ARBA00023133"/>
    </source>
</evidence>
<feature type="binding site" evidence="7">
    <location>
        <position position="184"/>
    </location>
    <ligand>
        <name>Fe(2+)</name>
        <dbReference type="ChEBI" id="CHEBI:29033"/>
    </ligand>
</feature>
<evidence type="ECO:0000256" key="8">
    <source>
        <dbReference type="RuleBase" id="RU000607"/>
    </source>
</evidence>
<reference evidence="10 12" key="2">
    <citation type="submission" date="2020-12" db="EMBL/GenBank/DDBJ databases">
        <title>Whole genome sequencing of Lactobacillus plantarum PC518.</title>
        <authorList>
            <person name="Guo Q."/>
        </authorList>
    </citation>
    <scope>NUCLEOTIDE SEQUENCE [LARGE SCALE GENOMIC DNA]</scope>
    <source>
        <strain evidence="10 12">PC518</strain>
    </source>
</reference>
<dbReference type="GO" id="GO:0004325">
    <property type="term" value="F:ferrochelatase activity"/>
    <property type="evidence" value="ECO:0007669"/>
    <property type="project" value="UniProtKB-UniRule"/>
</dbReference>
<comment type="pathway">
    <text evidence="1 7 8">Porphyrin-containing compound metabolism; protoheme biosynthesis.</text>
</comment>
<dbReference type="CDD" id="cd03411">
    <property type="entry name" value="Ferrochelatase_N"/>
    <property type="match status" value="1"/>
</dbReference>
<dbReference type="InterPro" id="IPR033659">
    <property type="entry name" value="Ferrochelatase_N"/>
</dbReference>
<evidence type="ECO:0000256" key="4">
    <source>
        <dbReference type="ARBA" id="ARBA00023239"/>
    </source>
</evidence>
<keyword evidence="3 7" id="KW-0350">Heme biosynthesis</keyword>
<evidence type="ECO:0000256" key="1">
    <source>
        <dbReference type="ARBA" id="ARBA00004744"/>
    </source>
</evidence>
<keyword evidence="7" id="KW-0479">Metal-binding</keyword>
<dbReference type="InterPro" id="IPR019772">
    <property type="entry name" value="Ferrochelatase_AS"/>
</dbReference>
<dbReference type="InterPro" id="IPR033644">
    <property type="entry name" value="Ferrochelatase_C"/>
</dbReference>
<reference evidence="9 11" key="1">
    <citation type="submission" date="2016-03" db="EMBL/GenBank/DDBJ databases">
        <title>Comparative genomics of 54 Lactobacillus plantarum strains reveals genomic uncoupling from niche constraints.</title>
        <authorList>
            <person name="Martino M.E."/>
        </authorList>
    </citation>
    <scope>NUCLEOTIDE SEQUENCE [LARGE SCALE GENOMIC DNA]</scope>
    <source>
        <strain evidence="9 11">19.1</strain>
    </source>
</reference>
<evidence type="ECO:0000256" key="7">
    <source>
        <dbReference type="HAMAP-Rule" id="MF_00323"/>
    </source>
</evidence>
<dbReference type="KEGG" id="lpb:SH83_05430"/>
<keyword evidence="2 7" id="KW-0408">Iron</keyword>
<dbReference type="InterPro" id="IPR001015">
    <property type="entry name" value="Ferrochelatase"/>
</dbReference>
<dbReference type="HAMAP" id="MF_00323">
    <property type="entry name" value="Ferrochelatase"/>
    <property type="match status" value="1"/>
</dbReference>
<dbReference type="Gene3D" id="3.40.50.1400">
    <property type="match status" value="2"/>
</dbReference>
<dbReference type="PANTHER" id="PTHR11108">
    <property type="entry name" value="FERROCHELATASE"/>
    <property type="match status" value="1"/>
</dbReference>
<evidence type="ECO:0000313" key="10">
    <source>
        <dbReference type="EMBL" id="QQM60057.1"/>
    </source>
</evidence>
<dbReference type="UniPathway" id="UPA00252"/>
<dbReference type="PROSITE" id="PS00534">
    <property type="entry name" value="FERROCHELATASE"/>
    <property type="match status" value="1"/>
</dbReference>
<dbReference type="EC" id="4.99.1.9" evidence="7"/>
<gene>
    <name evidence="10" type="primary">hemH</name>
    <name evidence="7" type="synonym">cpfC</name>
    <name evidence="10" type="ORF">JH395_09900</name>
    <name evidence="9" type="ORF">Lp19_1610</name>
</gene>
<dbReference type="Proteomes" id="UP000076882">
    <property type="component" value="Unassembled WGS sequence"/>
</dbReference>
<organism evidence="9 11">
    <name type="scientific">Lactiplantibacillus plantarum</name>
    <name type="common">Lactobacillus plantarum</name>
    <dbReference type="NCBI Taxonomy" id="1590"/>
    <lineage>
        <taxon>Bacteria</taxon>
        <taxon>Bacillati</taxon>
        <taxon>Bacillota</taxon>
        <taxon>Bacilli</taxon>
        <taxon>Lactobacillales</taxon>
        <taxon>Lactobacillaceae</taxon>
        <taxon>Lactiplantibacillus</taxon>
    </lineage>
</organism>
<name>A0A165RU23_LACPN</name>
<keyword evidence="5 7" id="KW-0627">Porphyrin biosynthesis</keyword>
<proteinExistence type="inferred from homology"/>
<dbReference type="GO" id="GO:0006783">
    <property type="term" value="P:heme biosynthetic process"/>
    <property type="evidence" value="ECO:0007669"/>
    <property type="project" value="UniProtKB-UniRule"/>
</dbReference>
<dbReference type="CDD" id="cd00419">
    <property type="entry name" value="Ferrochelatase_C"/>
    <property type="match status" value="1"/>
</dbReference>
<comment type="catalytic activity">
    <reaction evidence="6">
        <text>Fe-coproporphyrin III + 2 H(+) = coproporphyrin III + Fe(2+)</text>
        <dbReference type="Rhea" id="RHEA:49572"/>
        <dbReference type="ChEBI" id="CHEBI:15378"/>
        <dbReference type="ChEBI" id="CHEBI:29033"/>
        <dbReference type="ChEBI" id="CHEBI:68438"/>
        <dbReference type="ChEBI" id="CHEBI:131725"/>
        <dbReference type="EC" id="4.99.1.9"/>
    </reaction>
    <physiologicalReaction direction="right-to-left" evidence="6">
        <dbReference type="Rhea" id="RHEA:49574"/>
    </physiologicalReaction>
</comment>
<dbReference type="NCBIfam" id="TIGR00109">
    <property type="entry name" value="hemH"/>
    <property type="match status" value="1"/>
</dbReference>
<evidence type="ECO:0000256" key="2">
    <source>
        <dbReference type="ARBA" id="ARBA00023004"/>
    </source>
</evidence>
<evidence type="ECO:0000256" key="5">
    <source>
        <dbReference type="ARBA" id="ARBA00023244"/>
    </source>
</evidence>
<comment type="function">
    <text evidence="7 8">Involved in coproporphyrin-dependent heme b biosynthesis. Catalyzes the insertion of ferrous iron into coproporphyrin III to form Fe-coproporphyrin III.</text>
</comment>
<evidence type="ECO:0000256" key="6">
    <source>
        <dbReference type="ARBA" id="ARBA00024536"/>
    </source>
</evidence>
<evidence type="ECO:0000313" key="9">
    <source>
        <dbReference type="EMBL" id="KZU95656.1"/>
    </source>
</evidence>
<feature type="binding site" evidence="7">
    <location>
        <position position="266"/>
    </location>
    <ligand>
        <name>Fe(2+)</name>
        <dbReference type="ChEBI" id="CHEBI:29033"/>
    </ligand>
</feature>
<keyword evidence="7 8" id="KW-0963">Cytoplasm</keyword>
<dbReference type="GO" id="GO:0005737">
    <property type="term" value="C:cytoplasm"/>
    <property type="evidence" value="ECO:0007669"/>
    <property type="project" value="UniProtKB-SubCell"/>
</dbReference>
<sequence>MHPGLLLVNLGSPASPRTKDVKTYLQEFLSDPSVIEMPAALWQPLLRGIILPTRSWRSATFYQDSWLPQGSPLIVYSQAICQQVQAALPDWDVRLAMTYGQPDIGATLKAMVADGCEKPIILPLFPQYTQSTHGGIHRQVEATGLPHTFIDSFYDQPTYIHLLATKVWQSYQAHHYDAVIFSYHSIPTAMVRHGDPYQRECEATTKAVLAERPELPADKVITAYQSKFGPMPWLKPYLKNELMQLVELGKRNVLVVTPSFVVDCLETLEEDYVQNYQTFRASGGDRFDLVPPMNKDTSFSQFLADLAIQKQEASNHAITSSSKS</sequence>
<comment type="similarity">
    <text evidence="7 8">Belongs to the ferrochelatase family.</text>
</comment>
<comment type="subcellular location">
    <subcellularLocation>
        <location evidence="7 8">Cytoplasm</location>
    </subcellularLocation>
</comment>
<dbReference type="EMBL" id="LUXM01000026">
    <property type="protein sequence ID" value="KZU95656.1"/>
    <property type="molecule type" value="Genomic_DNA"/>
</dbReference>
<dbReference type="Proteomes" id="UP000595466">
    <property type="component" value="Chromosome"/>
</dbReference>
<dbReference type="GO" id="GO:0046872">
    <property type="term" value="F:metal ion binding"/>
    <property type="evidence" value="ECO:0007669"/>
    <property type="project" value="UniProtKB-UniRule"/>
</dbReference>
<dbReference type="Pfam" id="PF00762">
    <property type="entry name" value="Ferrochelatase"/>
    <property type="match status" value="1"/>
</dbReference>
<evidence type="ECO:0000313" key="12">
    <source>
        <dbReference type="Proteomes" id="UP000595466"/>
    </source>
</evidence>
<protein>
    <recommendedName>
        <fullName evidence="7">Coproporphyrin III ferrochelatase</fullName>
        <ecNumber evidence="7">4.99.1.9</ecNumber>
    </recommendedName>
</protein>
<comment type="caution">
    <text evidence="7">Lacks conserved residue(s) required for the propagation of feature annotation.</text>
</comment>
<keyword evidence="4 7" id="KW-0456">Lyase</keyword>
<dbReference type="RefSeq" id="WP_003643195.1">
    <property type="nucleotide sequence ID" value="NZ_AP028145.1"/>
</dbReference>
<dbReference type="AlphaFoldDB" id="A0A165RU23"/>